<proteinExistence type="predicted"/>
<feature type="transmembrane region" description="Helical" evidence="1">
    <location>
        <begin position="12"/>
        <end position="34"/>
    </location>
</feature>
<accession>A0AAW9RGW1</accession>
<dbReference type="PANTHER" id="PTHR32063:SF0">
    <property type="entry name" value="SWARMING MOTILITY PROTEIN SWRC"/>
    <property type="match status" value="1"/>
</dbReference>
<keyword evidence="1" id="KW-1133">Transmembrane helix</keyword>
<feature type="transmembrane region" description="Helical" evidence="1">
    <location>
        <begin position="980"/>
        <end position="1004"/>
    </location>
</feature>
<dbReference type="SUPFAM" id="SSF82866">
    <property type="entry name" value="Multidrug efflux transporter AcrB transmembrane domain"/>
    <property type="match status" value="2"/>
</dbReference>
<dbReference type="GO" id="GO:0042910">
    <property type="term" value="F:xenobiotic transmembrane transporter activity"/>
    <property type="evidence" value="ECO:0007669"/>
    <property type="project" value="TreeGrafter"/>
</dbReference>
<dbReference type="RefSeq" id="WP_354696733.1">
    <property type="nucleotide sequence ID" value="NZ_JAZHOG010000014.1"/>
</dbReference>
<dbReference type="InterPro" id="IPR027463">
    <property type="entry name" value="AcrB_DN_DC_subdom"/>
</dbReference>
<gene>
    <name evidence="2" type="ORF">V3330_17405</name>
</gene>
<dbReference type="Gene3D" id="1.20.1640.10">
    <property type="entry name" value="Multidrug efflux transporter AcrB transmembrane domain"/>
    <property type="match status" value="2"/>
</dbReference>
<dbReference type="InterPro" id="IPR001036">
    <property type="entry name" value="Acrflvin-R"/>
</dbReference>
<reference evidence="2 3" key="1">
    <citation type="submission" date="2024-02" db="EMBL/GenBank/DDBJ databases">
        <title>A novel Wenzhouxiangellaceae bacterium, isolated from coastal sediments.</title>
        <authorList>
            <person name="Du Z.-J."/>
            <person name="Ye Y.-Q."/>
            <person name="Zhang X.-Y."/>
        </authorList>
    </citation>
    <scope>NUCLEOTIDE SEQUENCE [LARGE SCALE GENOMIC DNA]</scope>
    <source>
        <strain evidence="2 3">CH-27</strain>
    </source>
</reference>
<protein>
    <submittedName>
        <fullName evidence="2">Efflux RND transporter permease subunit</fullName>
    </submittedName>
</protein>
<dbReference type="PANTHER" id="PTHR32063">
    <property type="match status" value="1"/>
</dbReference>
<dbReference type="EMBL" id="JAZHOG010000014">
    <property type="protein sequence ID" value="MEJ8569407.1"/>
    <property type="molecule type" value="Genomic_DNA"/>
</dbReference>
<dbReference type="Pfam" id="PF00873">
    <property type="entry name" value="ACR_tran"/>
    <property type="match status" value="2"/>
</dbReference>
<dbReference type="Proteomes" id="UP001359886">
    <property type="component" value="Unassembled WGS sequence"/>
</dbReference>
<dbReference type="Gene3D" id="3.30.70.1430">
    <property type="entry name" value="Multidrug efflux transporter AcrB pore domain"/>
    <property type="match status" value="2"/>
</dbReference>
<feature type="transmembrane region" description="Helical" evidence="1">
    <location>
        <begin position="466"/>
        <end position="490"/>
    </location>
</feature>
<feature type="transmembrane region" description="Helical" evidence="1">
    <location>
        <begin position="436"/>
        <end position="454"/>
    </location>
</feature>
<evidence type="ECO:0000313" key="2">
    <source>
        <dbReference type="EMBL" id="MEJ8569407.1"/>
    </source>
</evidence>
<feature type="transmembrane region" description="Helical" evidence="1">
    <location>
        <begin position="957"/>
        <end position="974"/>
    </location>
</feature>
<dbReference type="PRINTS" id="PR00702">
    <property type="entry name" value="ACRIFLAVINRP"/>
</dbReference>
<dbReference type="SUPFAM" id="SSF82714">
    <property type="entry name" value="Multidrug efflux transporter AcrB TolC docking domain, DN and DC subdomains"/>
    <property type="match status" value="2"/>
</dbReference>
<dbReference type="Gene3D" id="3.30.70.1320">
    <property type="entry name" value="Multidrug efflux transporter AcrB pore domain like"/>
    <property type="match status" value="1"/>
</dbReference>
<organism evidence="2 3">
    <name type="scientific">Elongatibacter sediminis</name>
    <dbReference type="NCBI Taxonomy" id="3119006"/>
    <lineage>
        <taxon>Bacteria</taxon>
        <taxon>Pseudomonadati</taxon>
        <taxon>Pseudomonadota</taxon>
        <taxon>Gammaproteobacteria</taxon>
        <taxon>Chromatiales</taxon>
        <taxon>Wenzhouxiangellaceae</taxon>
        <taxon>Elongatibacter</taxon>
    </lineage>
</organism>
<sequence length="1034" mass="111381">MSITEKAVSNPAGVAVAVAIIVMFGLFSVSSLPVQLFPDIALPQMSVQANWRAASPREVESEILEPMEDVLQGLPGMQTLEANAFNGGAWINMQFSLDTNMQETLMDIIGRLNRLPPLPADADPPVVQMGGQGTANQALTWFFVQKLPGTPGKVDDYARQVEDILKPRLEAVDGVASVDILAGAAEELQITIDPYRAAEFGLPLTDVASVASQSNDVSGGFVNVGRRQYTLRFEGRYDPEQLRNQVLEWRDGRPVRLGDVAEIGVGRGERRDLVIQNGNPAMGVRINRQNGANVLEALTRVKAVVAEAREGPLAELGLGIEQSFDASVFIQRAVRLVTNNLLLGVLLAVGVLWWFLRDTRATLLIATAIPVSLLATFVVLQVTGRTLNVISLAGLAFAVGMVLDAAIVVSENIVRMRERGEVPFVAALKGTAQVKGALMASTATTVAIFLPVLFLEDVEGQLFADLALTIAIAVVASLFVALTILPAVAGSWLKARRLTRDDAPVWSSRLSGLLMRASSTGKRRALIITVLVAVPLALSWALFPQLDYLPPVKRDAVDAFVQMPPGSNWETRENEIAPILVERLEPYMSGDREPALKNYYIWLWRGGGGTVGARLLDQSRVKELEEIMRNEILAGIPDFRGFAAQGNLFGGFGGGRDIAVHMQAVNEQALVSAAATGQERLMAAFEGANVQAFPPPELAEPELRILPDDARIAEAGWNRIQVASVVRMLGNGLWLGEYFNGENRMDIILKSGHWDTPEQLEATPVMTPAGGVVPLGELVGVQRTTGPGQIRRVNGRRTVSLSVSPPENVSLETAITTIREQVEPDLRDALPADGSIIYGGSADSLREAIGTMSRNFAMALAILFLLMAGLFRSLRDSAMVVLTIPLAWVGGIIALQALNLVSFQPMDLLTMIGFIILLGLVVNNAILLVDRTRSAEQEGMSRDEAVEHALQVRMRPIFMSTFTSIFGMLPLVLLPGEGSVIYRGLATAIVGGMACSLIFTLLMLPSLLRLGAGKHATTQSSDAGVPPRNLESVA</sequence>
<name>A0AAW9RGW1_9GAMM</name>
<dbReference type="GO" id="GO:0005886">
    <property type="term" value="C:plasma membrane"/>
    <property type="evidence" value="ECO:0007669"/>
    <property type="project" value="TreeGrafter"/>
</dbReference>
<evidence type="ECO:0000313" key="3">
    <source>
        <dbReference type="Proteomes" id="UP001359886"/>
    </source>
</evidence>
<feature type="transmembrane region" description="Helical" evidence="1">
    <location>
        <begin position="878"/>
        <end position="902"/>
    </location>
</feature>
<dbReference type="Gene3D" id="3.30.2090.10">
    <property type="entry name" value="Multidrug efflux transporter AcrB TolC docking domain, DN and DC subdomains"/>
    <property type="match status" value="2"/>
</dbReference>
<feature type="transmembrane region" description="Helical" evidence="1">
    <location>
        <begin position="908"/>
        <end position="929"/>
    </location>
</feature>
<comment type="caution">
    <text evidence="2">The sequence shown here is derived from an EMBL/GenBank/DDBJ whole genome shotgun (WGS) entry which is preliminary data.</text>
</comment>
<feature type="transmembrane region" description="Helical" evidence="1">
    <location>
        <begin position="363"/>
        <end position="383"/>
    </location>
</feature>
<feature type="transmembrane region" description="Helical" evidence="1">
    <location>
        <begin position="525"/>
        <end position="543"/>
    </location>
</feature>
<keyword evidence="1" id="KW-0472">Membrane</keyword>
<evidence type="ECO:0000256" key="1">
    <source>
        <dbReference type="SAM" id="Phobius"/>
    </source>
</evidence>
<feature type="transmembrane region" description="Helical" evidence="1">
    <location>
        <begin position="336"/>
        <end position="356"/>
    </location>
</feature>
<keyword evidence="1" id="KW-0812">Transmembrane</keyword>
<dbReference type="SUPFAM" id="SSF82693">
    <property type="entry name" value="Multidrug efflux transporter AcrB pore domain, PN1, PN2, PC1 and PC2 subdomains"/>
    <property type="match status" value="2"/>
</dbReference>
<dbReference type="AlphaFoldDB" id="A0AAW9RGW1"/>
<feature type="transmembrane region" description="Helical" evidence="1">
    <location>
        <begin position="852"/>
        <end position="871"/>
    </location>
</feature>
<feature type="transmembrane region" description="Helical" evidence="1">
    <location>
        <begin position="389"/>
        <end position="409"/>
    </location>
</feature>
<keyword evidence="3" id="KW-1185">Reference proteome</keyword>
<dbReference type="Gene3D" id="3.30.70.1440">
    <property type="entry name" value="Multidrug efflux transporter AcrB pore domain"/>
    <property type="match status" value="1"/>
</dbReference>